<dbReference type="Pfam" id="PF02698">
    <property type="entry name" value="DUF218"/>
    <property type="match status" value="1"/>
</dbReference>
<name>A0A8J5XXA8_DIALT</name>
<dbReference type="PANTHER" id="PTHR30336">
    <property type="entry name" value="INNER MEMBRANE PROTEIN, PROBABLE PERMEASE"/>
    <property type="match status" value="1"/>
</dbReference>
<evidence type="ECO:0000313" key="3">
    <source>
        <dbReference type="EMBL" id="KAG8470237.1"/>
    </source>
</evidence>
<dbReference type="OMA" id="HEFIFRR"/>
<evidence type="ECO:0000259" key="2">
    <source>
        <dbReference type="Pfam" id="PF02698"/>
    </source>
</evidence>
<dbReference type="Gene3D" id="3.40.50.620">
    <property type="entry name" value="HUPs"/>
    <property type="match status" value="1"/>
</dbReference>
<dbReference type="CDD" id="cd06259">
    <property type="entry name" value="YdcF-like"/>
    <property type="match status" value="1"/>
</dbReference>
<keyword evidence="1" id="KW-0732">Signal</keyword>
<proteinExistence type="predicted"/>
<protein>
    <recommendedName>
        <fullName evidence="2">DUF218 domain-containing protein</fullName>
    </recommendedName>
</protein>
<dbReference type="InterPro" id="IPR014729">
    <property type="entry name" value="Rossmann-like_a/b/a_fold"/>
</dbReference>
<feature type="signal peptide" evidence="1">
    <location>
        <begin position="1"/>
        <end position="22"/>
    </location>
</feature>
<dbReference type="InterPro" id="IPR003848">
    <property type="entry name" value="DUF218"/>
</dbReference>
<reference evidence="3" key="1">
    <citation type="submission" date="2021-05" db="EMBL/GenBank/DDBJ databases">
        <title>The genome of the haptophyte Pavlova lutheri (Diacronema luteri, Pavlovales) - a model for lipid biosynthesis in eukaryotic algae.</title>
        <authorList>
            <person name="Hulatt C.J."/>
            <person name="Posewitz M.C."/>
        </authorList>
    </citation>
    <scope>NUCLEOTIDE SEQUENCE</scope>
    <source>
        <strain evidence="3">NIVA-4/92</strain>
    </source>
</reference>
<evidence type="ECO:0000256" key="1">
    <source>
        <dbReference type="SAM" id="SignalP"/>
    </source>
</evidence>
<keyword evidence="4" id="KW-1185">Reference proteome</keyword>
<comment type="caution">
    <text evidence="3">The sequence shown here is derived from an EMBL/GenBank/DDBJ whole genome shotgun (WGS) entry which is preliminary data.</text>
</comment>
<dbReference type="AlphaFoldDB" id="A0A8J5XXA8"/>
<dbReference type="PANTHER" id="PTHR30336:SF20">
    <property type="entry name" value="DUF218 DOMAIN-CONTAINING PROTEIN"/>
    <property type="match status" value="1"/>
</dbReference>
<dbReference type="EMBL" id="JAGTXO010000001">
    <property type="protein sequence ID" value="KAG8470237.1"/>
    <property type="molecule type" value="Genomic_DNA"/>
</dbReference>
<feature type="chain" id="PRO_5035317952" description="DUF218 domain-containing protein" evidence="1">
    <location>
        <begin position="23"/>
        <end position="249"/>
    </location>
</feature>
<evidence type="ECO:0000313" key="4">
    <source>
        <dbReference type="Proteomes" id="UP000751190"/>
    </source>
</evidence>
<dbReference type="InterPro" id="IPR051599">
    <property type="entry name" value="Cell_Envelope_Assoc"/>
</dbReference>
<dbReference type="GO" id="GO:0005886">
    <property type="term" value="C:plasma membrane"/>
    <property type="evidence" value="ECO:0007669"/>
    <property type="project" value="TreeGrafter"/>
</dbReference>
<organism evidence="3 4">
    <name type="scientific">Diacronema lutheri</name>
    <name type="common">Unicellular marine alga</name>
    <name type="synonym">Monochrysis lutheri</name>
    <dbReference type="NCBI Taxonomy" id="2081491"/>
    <lineage>
        <taxon>Eukaryota</taxon>
        <taxon>Haptista</taxon>
        <taxon>Haptophyta</taxon>
        <taxon>Pavlovophyceae</taxon>
        <taxon>Pavlovales</taxon>
        <taxon>Pavlovaceae</taxon>
        <taxon>Diacronema</taxon>
    </lineage>
</organism>
<dbReference type="Proteomes" id="UP000751190">
    <property type="component" value="Unassembled WGS sequence"/>
</dbReference>
<dbReference type="OrthoDB" id="10055554at2759"/>
<feature type="domain" description="DUF218" evidence="2">
    <location>
        <begin position="33"/>
        <end position="169"/>
    </location>
</feature>
<sequence>MKQVVVTLALVATVLTLGGGMSRGFARAFDRPDVVLVLAGGVDRRGATHCTVAERLRAAANASKALGGCPVVLNGGGTTWKPRYVDRNGFSIPEAALMAVQLEREGGLRHELLYPESFSDDTIGNAFFARVMHTDLRPEWRDLLVITSQFQMARTQAIYTWIFSLEPRPAARPYRLRFESVRDDCLDPHVLALRRAKEADSLHKLEAGPLMRMRTLAEAHEFIFRRHSGYSVRGVTSKQPLDSALADTY</sequence>
<gene>
    <name evidence="3" type="ORF">KFE25_008658</name>
</gene>
<accession>A0A8J5XXA8</accession>